<dbReference type="AlphaFoldDB" id="A0A2K3JP63"/>
<keyword evidence="1" id="KW-0808">Transferase</keyword>
<evidence type="ECO:0000313" key="2">
    <source>
        <dbReference type="Proteomes" id="UP000236291"/>
    </source>
</evidence>
<feature type="non-terminal residue" evidence="1">
    <location>
        <position position="151"/>
    </location>
</feature>
<organism evidence="1 2">
    <name type="scientific">Trifolium pratense</name>
    <name type="common">Red clover</name>
    <dbReference type="NCBI Taxonomy" id="57577"/>
    <lineage>
        <taxon>Eukaryota</taxon>
        <taxon>Viridiplantae</taxon>
        <taxon>Streptophyta</taxon>
        <taxon>Embryophyta</taxon>
        <taxon>Tracheophyta</taxon>
        <taxon>Spermatophyta</taxon>
        <taxon>Magnoliopsida</taxon>
        <taxon>eudicotyledons</taxon>
        <taxon>Gunneridae</taxon>
        <taxon>Pentapetalae</taxon>
        <taxon>rosids</taxon>
        <taxon>fabids</taxon>
        <taxon>Fabales</taxon>
        <taxon>Fabaceae</taxon>
        <taxon>Papilionoideae</taxon>
        <taxon>50 kb inversion clade</taxon>
        <taxon>NPAAA clade</taxon>
        <taxon>Hologalegina</taxon>
        <taxon>IRL clade</taxon>
        <taxon>Trifolieae</taxon>
        <taxon>Trifolium</taxon>
    </lineage>
</organism>
<sequence>MPYQVYGDHDNSLVKSILYVRCPNNVQNSSGIYFDEGGACMNITQENSFYVNYITYGYHKSLSDLGDECRIEFMYLTSWPLEHGGRRGNNISCSDIRRMMFYGFEVSWFNSLCKDGLYWYRYVDKNSQRLCASLEEWSFLEIVVTSILINI</sequence>
<dbReference type="GO" id="GO:0016301">
    <property type="term" value="F:kinase activity"/>
    <property type="evidence" value="ECO:0007669"/>
    <property type="project" value="UniProtKB-KW"/>
</dbReference>
<accession>A0A2K3JP63</accession>
<proteinExistence type="predicted"/>
<gene>
    <name evidence="1" type="ORF">L195_g049439</name>
</gene>
<reference evidence="1 2" key="2">
    <citation type="journal article" date="2017" name="Front. Plant Sci.">
        <title>Gene Classification and Mining of Molecular Markers Useful in Red Clover (Trifolium pratense) Breeding.</title>
        <authorList>
            <person name="Istvanek J."/>
            <person name="Dluhosova J."/>
            <person name="Dluhos P."/>
            <person name="Patkova L."/>
            <person name="Nedelnik J."/>
            <person name="Repkova J."/>
        </authorList>
    </citation>
    <scope>NUCLEOTIDE SEQUENCE [LARGE SCALE GENOMIC DNA]</scope>
    <source>
        <strain evidence="2">cv. Tatra</strain>
        <tissue evidence="1">Young leaves</tissue>
    </source>
</reference>
<keyword evidence="1" id="KW-0418">Kinase</keyword>
<evidence type="ECO:0000313" key="1">
    <source>
        <dbReference type="EMBL" id="PNX55808.1"/>
    </source>
</evidence>
<dbReference type="EMBL" id="ASHM01072889">
    <property type="protein sequence ID" value="PNX55808.1"/>
    <property type="molecule type" value="Genomic_DNA"/>
</dbReference>
<name>A0A2K3JP63_TRIPR</name>
<reference evidence="1 2" key="1">
    <citation type="journal article" date="2014" name="Am. J. Bot.">
        <title>Genome assembly and annotation for red clover (Trifolium pratense; Fabaceae).</title>
        <authorList>
            <person name="Istvanek J."/>
            <person name="Jaros M."/>
            <person name="Krenek A."/>
            <person name="Repkova J."/>
        </authorList>
    </citation>
    <scope>NUCLEOTIDE SEQUENCE [LARGE SCALE GENOMIC DNA]</scope>
    <source>
        <strain evidence="2">cv. Tatra</strain>
        <tissue evidence="1">Young leaves</tissue>
    </source>
</reference>
<dbReference type="Proteomes" id="UP000236291">
    <property type="component" value="Unassembled WGS sequence"/>
</dbReference>
<comment type="caution">
    <text evidence="1">The sequence shown here is derived from an EMBL/GenBank/DDBJ whole genome shotgun (WGS) entry which is preliminary data.</text>
</comment>
<protein>
    <submittedName>
        <fullName evidence="1">Kinase-like protein</fullName>
    </submittedName>
</protein>